<evidence type="ECO:0000256" key="6">
    <source>
        <dbReference type="ARBA" id="ARBA00022884"/>
    </source>
</evidence>
<dbReference type="InterPro" id="IPR012933">
    <property type="entry name" value="HicA_mRNA_interferase"/>
</dbReference>
<dbReference type="GO" id="GO:0003729">
    <property type="term" value="F:mRNA binding"/>
    <property type="evidence" value="ECO:0007669"/>
    <property type="project" value="InterPro"/>
</dbReference>
<evidence type="ECO:0000256" key="4">
    <source>
        <dbReference type="ARBA" id="ARBA00022759"/>
    </source>
</evidence>
<dbReference type="InterPro" id="IPR038570">
    <property type="entry name" value="HicA_sf"/>
</dbReference>
<dbReference type="EMBL" id="DUTF01000334">
    <property type="protein sequence ID" value="HHY28075.1"/>
    <property type="molecule type" value="Genomic_DNA"/>
</dbReference>
<evidence type="ECO:0000256" key="5">
    <source>
        <dbReference type="ARBA" id="ARBA00022801"/>
    </source>
</evidence>
<accession>A0A7C7D7C7</accession>
<comment type="similarity">
    <text evidence="1">Belongs to the HicA mRNA interferase family.</text>
</comment>
<dbReference type="SUPFAM" id="SSF54786">
    <property type="entry name" value="YcfA/nrd intein domain"/>
    <property type="match status" value="1"/>
</dbReference>
<sequence>MKRKDLIRLLEKNGWWFKREGHDHTIYTDGTHNEPISRQTEIDDILAKKIIKRRGLK</sequence>
<dbReference type="GO" id="GO:0016787">
    <property type="term" value="F:hydrolase activity"/>
    <property type="evidence" value="ECO:0007669"/>
    <property type="project" value="UniProtKB-KW"/>
</dbReference>
<organism evidence="8 9">
    <name type="scientific">Desulfitobacterium dehalogenans</name>
    <dbReference type="NCBI Taxonomy" id="36854"/>
    <lineage>
        <taxon>Bacteria</taxon>
        <taxon>Bacillati</taxon>
        <taxon>Bacillota</taxon>
        <taxon>Clostridia</taxon>
        <taxon>Eubacteriales</taxon>
        <taxon>Desulfitobacteriaceae</taxon>
        <taxon>Desulfitobacterium</taxon>
    </lineage>
</organism>
<dbReference type="GO" id="GO:0004519">
    <property type="term" value="F:endonuclease activity"/>
    <property type="evidence" value="ECO:0007669"/>
    <property type="project" value="UniProtKB-KW"/>
</dbReference>
<dbReference type="Pfam" id="PF07927">
    <property type="entry name" value="HicA_toxin"/>
    <property type="match status" value="1"/>
</dbReference>
<dbReference type="Proteomes" id="UP000553059">
    <property type="component" value="Unassembled WGS sequence"/>
</dbReference>
<evidence type="ECO:0000313" key="9">
    <source>
        <dbReference type="Proteomes" id="UP000553059"/>
    </source>
</evidence>
<keyword evidence="4" id="KW-0255">Endonuclease</keyword>
<evidence type="ECO:0000313" key="8">
    <source>
        <dbReference type="EMBL" id="HHY28075.1"/>
    </source>
</evidence>
<comment type="caution">
    <text evidence="8">The sequence shown here is derived from an EMBL/GenBank/DDBJ whole genome shotgun (WGS) entry which is preliminary data.</text>
</comment>
<keyword evidence="2" id="KW-1277">Toxin-antitoxin system</keyword>
<gene>
    <name evidence="8" type="ORF">GX523_15270</name>
</gene>
<keyword evidence="5" id="KW-0378">Hydrolase</keyword>
<reference evidence="8 9" key="1">
    <citation type="journal article" date="2020" name="Biotechnol. Biofuels">
        <title>New insights from the biogas microbiome by comprehensive genome-resolved metagenomics of nearly 1600 species originating from multiple anaerobic digesters.</title>
        <authorList>
            <person name="Campanaro S."/>
            <person name="Treu L."/>
            <person name="Rodriguez-R L.M."/>
            <person name="Kovalovszki A."/>
            <person name="Ziels R.M."/>
            <person name="Maus I."/>
            <person name="Zhu X."/>
            <person name="Kougias P.G."/>
            <person name="Basile A."/>
            <person name="Luo G."/>
            <person name="Schluter A."/>
            <person name="Konstantinidis K.T."/>
            <person name="Angelidaki I."/>
        </authorList>
    </citation>
    <scope>NUCLEOTIDE SEQUENCE [LARGE SCALE GENOMIC DNA]</scope>
    <source>
        <strain evidence="8">AS05jafATM_4</strain>
    </source>
</reference>
<name>A0A7C7D7C7_9FIRM</name>
<protein>
    <submittedName>
        <fullName evidence="8">Toxin-antitoxin system, toxin component, HicA family protein</fullName>
    </submittedName>
</protein>
<dbReference type="Gene3D" id="3.30.920.30">
    <property type="entry name" value="Hypothetical protein"/>
    <property type="match status" value="1"/>
</dbReference>
<evidence type="ECO:0000256" key="1">
    <source>
        <dbReference type="ARBA" id="ARBA00006620"/>
    </source>
</evidence>
<keyword evidence="3" id="KW-0540">Nuclease</keyword>
<dbReference type="AlphaFoldDB" id="A0A7C7D7C7"/>
<evidence type="ECO:0000256" key="3">
    <source>
        <dbReference type="ARBA" id="ARBA00022722"/>
    </source>
</evidence>
<keyword evidence="6" id="KW-0694">RNA-binding</keyword>
<proteinExistence type="inferred from homology"/>
<evidence type="ECO:0000256" key="7">
    <source>
        <dbReference type="ARBA" id="ARBA00023016"/>
    </source>
</evidence>
<keyword evidence="7" id="KW-0346">Stress response</keyword>
<evidence type="ECO:0000256" key="2">
    <source>
        <dbReference type="ARBA" id="ARBA00022649"/>
    </source>
</evidence>